<organism evidence="1 2">
    <name type="scientific">Tanacetum coccineum</name>
    <dbReference type="NCBI Taxonomy" id="301880"/>
    <lineage>
        <taxon>Eukaryota</taxon>
        <taxon>Viridiplantae</taxon>
        <taxon>Streptophyta</taxon>
        <taxon>Embryophyta</taxon>
        <taxon>Tracheophyta</taxon>
        <taxon>Spermatophyta</taxon>
        <taxon>Magnoliopsida</taxon>
        <taxon>eudicotyledons</taxon>
        <taxon>Gunneridae</taxon>
        <taxon>Pentapetalae</taxon>
        <taxon>asterids</taxon>
        <taxon>campanulids</taxon>
        <taxon>Asterales</taxon>
        <taxon>Asteraceae</taxon>
        <taxon>Asteroideae</taxon>
        <taxon>Anthemideae</taxon>
        <taxon>Anthemidinae</taxon>
        <taxon>Tanacetum</taxon>
    </lineage>
</organism>
<dbReference type="EMBL" id="BQNB010019257">
    <property type="protein sequence ID" value="GJT83377.1"/>
    <property type="molecule type" value="Genomic_DNA"/>
</dbReference>
<comment type="caution">
    <text evidence="1">The sequence shown here is derived from an EMBL/GenBank/DDBJ whole genome shotgun (WGS) entry which is preliminary data.</text>
</comment>
<keyword evidence="2" id="KW-1185">Reference proteome</keyword>
<evidence type="ECO:0000313" key="1">
    <source>
        <dbReference type="EMBL" id="GJT83377.1"/>
    </source>
</evidence>
<accession>A0ABQ5H7Y9</accession>
<dbReference type="Proteomes" id="UP001151760">
    <property type="component" value="Unassembled WGS sequence"/>
</dbReference>
<sequence>MTGNKNLKKRKYALSVTKRHAFEYKHGWIKEDIGKLYMKTLVNYDMDAMLGIHYWKNMKRLVYRGKRSATSPGQVYSDFKITFVDEVIVDELYEHGFLESITVTGANKKKYKFKESDFSRLNLNDIEDIKRVVYVQLGVESYQRSLNIIKPQMGIPKIEHHATYITCLKLFGVVYEGRNEMKRFMRGTNVWTTENGQRDVQRSKVMLRRIETVLKERRHMRRLEVYVGGRPKTEYIRLFVRTE</sequence>
<reference evidence="1" key="1">
    <citation type="journal article" date="2022" name="Int. J. Mol. Sci.">
        <title>Draft Genome of Tanacetum Coccineum: Genomic Comparison of Closely Related Tanacetum-Family Plants.</title>
        <authorList>
            <person name="Yamashiro T."/>
            <person name="Shiraishi A."/>
            <person name="Nakayama K."/>
            <person name="Satake H."/>
        </authorList>
    </citation>
    <scope>NUCLEOTIDE SEQUENCE</scope>
</reference>
<evidence type="ECO:0000313" key="2">
    <source>
        <dbReference type="Proteomes" id="UP001151760"/>
    </source>
</evidence>
<protein>
    <submittedName>
        <fullName evidence="1">Uncharacterized protein</fullName>
    </submittedName>
</protein>
<proteinExistence type="predicted"/>
<gene>
    <name evidence="1" type="ORF">Tco_1057719</name>
</gene>
<reference evidence="1" key="2">
    <citation type="submission" date="2022-01" db="EMBL/GenBank/DDBJ databases">
        <authorList>
            <person name="Yamashiro T."/>
            <person name="Shiraishi A."/>
            <person name="Satake H."/>
            <person name="Nakayama K."/>
        </authorList>
    </citation>
    <scope>NUCLEOTIDE SEQUENCE</scope>
</reference>
<name>A0ABQ5H7Y9_9ASTR</name>